<evidence type="ECO:0000256" key="1">
    <source>
        <dbReference type="SAM" id="MobiDB-lite"/>
    </source>
</evidence>
<evidence type="ECO:0000313" key="2">
    <source>
        <dbReference type="EMBL" id="GFH22602.1"/>
    </source>
</evidence>
<evidence type="ECO:0000313" key="3">
    <source>
        <dbReference type="Proteomes" id="UP000485058"/>
    </source>
</evidence>
<organism evidence="2 3">
    <name type="scientific">Haematococcus lacustris</name>
    <name type="common">Green alga</name>
    <name type="synonym">Haematococcus pluvialis</name>
    <dbReference type="NCBI Taxonomy" id="44745"/>
    <lineage>
        <taxon>Eukaryota</taxon>
        <taxon>Viridiplantae</taxon>
        <taxon>Chlorophyta</taxon>
        <taxon>core chlorophytes</taxon>
        <taxon>Chlorophyceae</taxon>
        <taxon>CS clade</taxon>
        <taxon>Chlamydomonadales</taxon>
        <taxon>Haematococcaceae</taxon>
        <taxon>Haematococcus</taxon>
    </lineage>
</organism>
<name>A0A6A0A136_HAELA</name>
<sequence>MLVCSGSQYQGTAVERSDLDILIQTAGSGRDATRKDRQQLAKDCKQALQDDVEDLCHDLEEPGLLHPLSELRSRYCKRIQRKTGDYALLPAKDVSDDESISSTAAPAAAKPGKRNGFWAHIGSPR</sequence>
<protein>
    <submittedName>
        <fullName evidence="2">Uncharacterized protein</fullName>
    </submittedName>
</protein>
<dbReference type="Proteomes" id="UP000485058">
    <property type="component" value="Unassembled WGS sequence"/>
</dbReference>
<comment type="caution">
    <text evidence="2">The sequence shown here is derived from an EMBL/GenBank/DDBJ whole genome shotgun (WGS) entry which is preliminary data.</text>
</comment>
<keyword evidence="3" id="KW-1185">Reference proteome</keyword>
<dbReference type="EMBL" id="BLLF01002077">
    <property type="protein sequence ID" value="GFH22602.1"/>
    <property type="molecule type" value="Genomic_DNA"/>
</dbReference>
<gene>
    <name evidence="2" type="ORF">HaLaN_20092</name>
</gene>
<proteinExistence type="predicted"/>
<accession>A0A6A0A136</accession>
<reference evidence="2 3" key="1">
    <citation type="submission" date="2020-02" db="EMBL/GenBank/DDBJ databases">
        <title>Draft genome sequence of Haematococcus lacustris strain NIES-144.</title>
        <authorList>
            <person name="Morimoto D."/>
            <person name="Nakagawa S."/>
            <person name="Yoshida T."/>
            <person name="Sawayama S."/>
        </authorList>
    </citation>
    <scope>NUCLEOTIDE SEQUENCE [LARGE SCALE GENOMIC DNA]</scope>
    <source>
        <strain evidence="2 3">NIES-144</strain>
    </source>
</reference>
<feature type="region of interest" description="Disordered" evidence="1">
    <location>
        <begin position="95"/>
        <end position="125"/>
    </location>
</feature>
<dbReference type="AlphaFoldDB" id="A0A6A0A136"/>